<dbReference type="STRING" id="5643.A0A060ST96"/>
<feature type="compositionally biased region" description="Polar residues" evidence="1">
    <location>
        <begin position="316"/>
        <end position="332"/>
    </location>
</feature>
<keyword evidence="3" id="KW-1185">Reference proteome</keyword>
<dbReference type="OrthoDB" id="2757640at2759"/>
<feature type="compositionally biased region" description="Low complexity" evidence="1">
    <location>
        <begin position="54"/>
        <end position="63"/>
    </location>
</feature>
<dbReference type="OMA" id="KWVYGRD"/>
<feature type="compositionally biased region" description="Pro residues" evidence="1">
    <location>
        <begin position="370"/>
        <end position="401"/>
    </location>
</feature>
<evidence type="ECO:0000256" key="1">
    <source>
        <dbReference type="SAM" id="MobiDB-lite"/>
    </source>
</evidence>
<comment type="caution">
    <text evidence="2">The sequence shown here is derived from an EMBL/GenBank/DDBJ whole genome shotgun (WGS) entry which is preliminary data.</text>
</comment>
<dbReference type="HOGENOM" id="CLU_473375_0_0_1"/>
<reference evidence="2" key="1">
    <citation type="submission" date="2014-01" db="EMBL/GenBank/DDBJ databases">
        <title>The genome of the white-rot fungus Pycnoporus cinnabarinus: a basidiomycete model with a versatile arsenal for lignocellulosic biomass breakdown.</title>
        <authorList>
            <person name="Levasseur A."/>
            <person name="Lomascolo A."/>
            <person name="Ruiz-Duenas F.J."/>
            <person name="Uzan E."/>
            <person name="Piumi F."/>
            <person name="Kues U."/>
            <person name="Ram A.F.J."/>
            <person name="Murat C."/>
            <person name="Haon M."/>
            <person name="Benoit I."/>
            <person name="Arfi Y."/>
            <person name="Chevret D."/>
            <person name="Drula E."/>
            <person name="Kwon M.J."/>
            <person name="Gouret P."/>
            <person name="Lesage-Meessen L."/>
            <person name="Lombard V."/>
            <person name="Mariette J."/>
            <person name="Noirot C."/>
            <person name="Park J."/>
            <person name="Patyshakuliyeva A."/>
            <person name="Wieneger R.A.B."/>
            <person name="Wosten H.A.B."/>
            <person name="Martin F."/>
            <person name="Coutinho P.M."/>
            <person name="de Vries R."/>
            <person name="Martinez A.T."/>
            <person name="Klopp C."/>
            <person name="Pontarotti P."/>
            <person name="Henrissat B."/>
            <person name="Record E."/>
        </authorList>
    </citation>
    <scope>NUCLEOTIDE SEQUENCE [LARGE SCALE GENOMIC DNA]</scope>
    <source>
        <strain evidence="2">BRFM137</strain>
    </source>
</reference>
<feature type="region of interest" description="Disordered" evidence="1">
    <location>
        <begin position="497"/>
        <end position="517"/>
    </location>
</feature>
<organism evidence="2 3">
    <name type="scientific">Pycnoporus cinnabarinus</name>
    <name type="common">Cinnabar-red polypore</name>
    <name type="synonym">Trametes cinnabarina</name>
    <dbReference type="NCBI Taxonomy" id="5643"/>
    <lineage>
        <taxon>Eukaryota</taxon>
        <taxon>Fungi</taxon>
        <taxon>Dikarya</taxon>
        <taxon>Basidiomycota</taxon>
        <taxon>Agaricomycotina</taxon>
        <taxon>Agaricomycetes</taxon>
        <taxon>Polyporales</taxon>
        <taxon>Polyporaceae</taxon>
        <taxon>Trametes</taxon>
    </lineage>
</organism>
<name>A0A060ST96_PYCCI</name>
<dbReference type="EMBL" id="CCBP010000272">
    <property type="protein sequence ID" value="CDO75444.1"/>
    <property type="molecule type" value="Genomic_DNA"/>
</dbReference>
<gene>
    <name evidence="2" type="ORF">BN946_scf184693.g13</name>
</gene>
<sequence length="576" mass="63312">MPHHHHFEKENNFSLPVTPAAGSTPYMHPEALQHVSGIHGHYPGHRLSPPPRQPAFSMPPFASAPTHPSLADLTYRIGRLELENSQLRQVQAEQGAHLTILRDLVAKHPGPGAAPPIKVQATTESSLSVYLKYVKSDHSLLSDEQPGSDSLRRRADFPKVKYWTAQSWNQHEKKAKGSVRVGENIGQSGRARAATGENVSCQYIEDARGIAVDGFCVKRIRDFTYNFIAYMKKHKYAEPRWDDVEVSVRETFIEAIRRKWPEFQLCEANWKAHHMMAGCYYDKVTRPPRSKKEDQSAAAANVDLNDAKYILDDSDNSPLVSSGPPRTTSVVTAPSKREHPMHEGHAVVGPSKRPRLSIETTFVDFGLPSNSPPSNSPPSNSPPSNLPPSNSPPSNSPPSPTLEPTRATSVMPDSRRSRSLVPQDIKAAASASTVSPVLSDADSDAGAAVLPSAALTKGKQRAVPRKVHSVSLFSASSSTDSDAYTRSAQTISSAMTAMSKPKAKLRETSRKPWPPPASEVQNKWVYGRDEWLPCHPNGTLAEFEHHYTHELTESQRRKLAWEYKKIAARAASSAAG</sequence>
<feature type="region of interest" description="Disordered" evidence="1">
    <location>
        <begin position="313"/>
        <end position="424"/>
    </location>
</feature>
<accession>A0A060ST96</accession>
<evidence type="ECO:0000313" key="2">
    <source>
        <dbReference type="EMBL" id="CDO75444.1"/>
    </source>
</evidence>
<protein>
    <submittedName>
        <fullName evidence="2">Uncharacterized protein</fullName>
    </submittedName>
</protein>
<dbReference type="AlphaFoldDB" id="A0A060ST96"/>
<evidence type="ECO:0000313" key="3">
    <source>
        <dbReference type="Proteomes" id="UP000029665"/>
    </source>
</evidence>
<dbReference type="Proteomes" id="UP000029665">
    <property type="component" value="Unassembled WGS sequence"/>
</dbReference>
<proteinExistence type="predicted"/>
<feature type="region of interest" description="Disordered" evidence="1">
    <location>
        <begin position="1"/>
        <end position="63"/>
    </location>
</feature>
<feature type="compositionally biased region" description="Basic and acidic residues" evidence="1">
    <location>
        <begin position="335"/>
        <end position="345"/>
    </location>
</feature>